<dbReference type="InterPro" id="IPR013087">
    <property type="entry name" value="Znf_C2H2_type"/>
</dbReference>
<accession>A0A6C0LVC6</accession>
<name>A0A6C0LVC6_9ZZZZ</name>
<evidence type="ECO:0000259" key="1">
    <source>
        <dbReference type="SMART" id="SM00355"/>
    </source>
</evidence>
<reference evidence="2" key="1">
    <citation type="journal article" date="2020" name="Nature">
        <title>Giant virus diversity and host interactions through global metagenomics.</title>
        <authorList>
            <person name="Schulz F."/>
            <person name="Roux S."/>
            <person name="Paez-Espino D."/>
            <person name="Jungbluth S."/>
            <person name="Walsh D.A."/>
            <person name="Denef V.J."/>
            <person name="McMahon K.D."/>
            <person name="Konstantinidis K.T."/>
            <person name="Eloe-Fadrosh E.A."/>
            <person name="Kyrpides N.C."/>
            <person name="Woyke T."/>
        </authorList>
    </citation>
    <scope>NUCLEOTIDE SEQUENCE</scope>
    <source>
        <strain evidence="2">GVMAG-S-1016713-123</strain>
    </source>
</reference>
<organism evidence="2">
    <name type="scientific">viral metagenome</name>
    <dbReference type="NCBI Taxonomy" id="1070528"/>
    <lineage>
        <taxon>unclassified sequences</taxon>
        <taxon>metagenomes</taxon>
        <taxon>organismal metagenomes</taxon>
    </lineage>
</organism>
<dbReference type="EMBL" id="MN740569">
    <property type="protein sequence ID" value="QHU34340.1"/>
    <property type="molecule type" value="Genomic_DNA"/>
</dbReference>
<dbReference type="AlphaFoldDB" id="A0A6C0LVC6"/>
<feature type="domain" description="C2H2-type" evidence="1">
    <location>
        <begin position="8"/>
        <end position="32"/>
    </location>
</feature>
<dbReference type="Gene3D" id="3.30.160.60">
    <property type="entry name" value="Classic Zinc Finger"/>
    <property type="match status" value="1"/>
</dbReference>
<evidence type="ECO:0000313" key="2">
    <source>
        <dbReference type="EMBL" id="QHU34340.1"/>
    </source>
</evidence>
<dbReference type="SMART" id="SM00355">
    <property type="entry name" value="ZnF_C2H2"/>
    <property type="match status" value="2"/>
</dbReference>
<protein>
    <recommendedName>
        <fullName evidence="1">C2H2-type domain-containing protein</fullName>
    </recommendedName>
</protein>
<feature type="domain" description="C2H2-type" evidence="1">
    <location>
        <begin position="49"/>
        <end position="69"/>
    </location>
</feature>
<proteinExistence type="predicted"/>
<sequence>MPKNAVLFSCEKCDFGCSKKSNYDKHLLTRKHEIRTNSNQKMPKNAAPFMCSKCSKEYTSRSSLWYHAKKCNIDVVVQSVDISSSTCITKVTNENTSKIDNINIKDMFLEVIQENKELRKTIQTMIPKMGNTTNHITNKFNMNIFLNQDCKDAINIMDFVESLKIQMDDLIHTGKVGFVDGITNIFIQGLRELELHKRPIHCSDLKRDVLYVKDNDMWEKENEGNEKVKKAIHSIKRNNIQQINSWVLKNPECMSENNIKNDDYMQIVHHSLGGTGSQQDKNVHKIIKNLAKEVYIQKIDSID</sequence>